<protein>
    <submittedName>
        <fullName evidence="1">Uncharacterized protein</fullName>
    </submittedName>
</protein>
<accession>A0A6U7MY78</accession>
<dbReference type="EMBL" id="HBGU01080405">
    <property type="protein sequence ID" value="CAD9547681.1"/>
    <property type="molecule type" value="Transcribed_RNA"/>
</dbReference>
<gene>
    <name evidence="1" type="ORF">CBRE1094_LOCUS43912</name>
    <name evidence="2" type="ORF">CBRE1094_LOCUS43913</name>
</gene>
<name>A0A6U7MY78_9EUKA</name>
<reference evidence="1" key="1">
    <citation type="submission" date="2021-01" db="EMBL/GenBank/DDBJ databases">
        <authorList>
            <person name="Corre E."/>
            <person name="Pelletier E."/>
            <person name="Niang G."/>
            <person name="Scheremetjew M."/>
            <person name="Finn R."/>
            <person name="Kale V."/>
            <person name="Holt S."/>
            <person name="Cochrane G."/>
            <person name="Meng A."/>
            <person name="Brown T."/>
            <person name="Cohen L."/>
        </authorList>
    </citation>
    <scope>NUCLEOTIDE SEQUENCE</scope>
    <source>
        <strain evidence="1">UTEX LB 985</strain>
    </source>
</reference>
<organism evidence="1">
    <name type="scientific">Haptolina brevifila</name>
    <dbReference type="NCBI Taxonomy" id="156173"/>
    <lineage>
        <taxon>Eukaryota</taxon>
        <taxon>Haptista</taxon>
        <taxon>Haptophyta</taxon>
        <taxon>Prymnesiophyceae</taxon>
        <taxon>Prymnesiales</taxon>
        <taxon>Prymnesiaceae</taxon>
        <taxon>Haptolina</taxon>
    </lineage>
</organism>
<proteinExistence type="predicted"/>
<dbReference type="AlphaFoldDB" id="A0A6U7MY78"/>
<evidence type="ECO:0000313" key="1">
    <source>
        <dbReference type="EMBL" id="CAD9547681.1"/>
    </source>
</evidence>
<evidence type="ECO:0000313" key="2">
    <source>
        <dbReference type="EMBL" id="CAD9547683.1"/>
    </source>
</evidence>
<sequence>MVNCALLQHTTESRRCTLQDTFYPQSEDPAARGLSHVAELCSRHKRQSSGAVLTRQSAVLTEANVAKKCSHTPKRSYVSRNVFGREAQRCTCGDAVIMYVHGVMQLRAFGTEAALLTCRSGACRGQGGKGP</sequence>
<dbReference type="EMBL" id="HBGU01080406">
    <property type="protein sequence ID" value="CAD9547683.1"/>
    <property type="molecule type" value="Transcribed_RNA"/>
</dbReference>